<dbReference type="RefSeq" id="WP_186732927.1">
    <property type="nucleotide sequence ID" value="NZ_JABWRJ020000005.1"/>
</dbReference>
<organism evidence="1">
    <name type="scientific">Pseudomonas peradeniyensis</name>
    <dbReference type="NCBI Taxonomy" id="2745488"/>
    <lineage>
        <taxon>Bacteria</taxon>
        <taxon>Pseudomonadati</taxon>
        <taxon>Pseudomonadota</taxon>
        <taxon>Gammaproteobacteria</taxon>
        <taxon>Pseudomonadales</taxon>
        <taxon>Pseudomonadaceae</taxon>
        <taxon>Pseudomonas</taxon>
    </lineage>
</organism>
<reference evidence="1" key="2">
    <citation type="submission" date="2020-07" db="EMBL/GenBank/DDBJ databases">
        <authorList>
            <person name="Lood C."/>
            <person name="Girard L."/>
        </authorList>
    </citation>
    <scope>NUCLEOTIDE SEQUENCE</scope>
    <source>
        <strain evidence="1">BW13M1</strain>
    </source>
</reference>
<dbReference type="AlphaFoldDB" id="A0A923G709"/>
<sequence>MLENISEGKLPCQVFRDLIKVDPTIGNVRLSEVFHEEFIEVDSLALQLIWH</sequence>
<dbReference type="EMBL" id="JABWRJ010000009">
    <property type="protein sequence ID" value="MBC3446029.1"/>
    <property type="molecule type" value="Genomic_DNA"/>
</dbReference>
<protein>
    <submittedName>
        <fullName evidence="1">Uncharacterized protein</fullName>
    </submittedName>
</protein>
<accession>A0A923G709</accession>
<proteinExistence type="predicted"/>
<reference evidence="1" key="1">
    <citation type="journal article" date="2020" name="Microorganisms">
        <title>Reliable Identification of Environmental Pseudomonas Isolates Using the rpoD Gene.</title>
        <authorList>
            <consortium name="The Broad Institute Genome Sequencing Platform"/>
            <person name="Girard L."/>
            <person name="Lood C."/>
            <person name="Rokni-Zadeh H."/>
            <person name="van Noort V."/>
            <person name="Lavigne R."/>
            <person name="De Mot R."/>
        </authorList>
    </citation>
    <scope>NUCLEOTIDE SEQUENCE</scope>
    <source>
        <strain evidence="1">BW13M1</strain>
    </source>
</reference>
<gene>
    <name evidence="1" type="ORF">HU751_09615</name>
</gene>
<comment type="caution">
    <text evidence="1">The sequence shown here is derived from an EMBL/GenBank/DDBJ whole genome shotgun (WGS) entry which is preliminary data.</text>
</comment>
<name>A0A923G709_9PSED</name>
<evidence type="ECO:0000313" key="1">
    <source>
        <dbReference type="EMBL" id="MBC3446029.1"/>
    </source>
</evidence>